<comment type="subcellular location">
    <subcellularLocation>
        <location evidence="1">Membrane</location>
        <topology evidence="1">Multi-pass membrane protein</topology>
    </subcellularLocation>
</comment>
<feature type="transmembrane region" description="Helical" evidence="6">
    <location>
        <begin position="383"/>
        <end position="404"/>
    </location>
</feature>
<dbReference type="InterPro" id="IPR050382">
    <property type="entry name" value="MFS_Na/Anion_cotransporter"/>
</dbReference>
<feature type="transmembrane region" description="Helical" evidence="6">
    <location>
        <begin position="100"/>
        <end position="121"/>
    </location>
</feature>
<proteinExistence type="predicted"/>
<dbReference type="InterPro" id="IPR020846">
    <property type="entry name" value="MFS_dom"/>
</dbReference>
<gene>
    <name evidence="9" type="primary">LOC100367078</name>
</gene>
<dbReference type="CDD" id="cd17318">
    <property type="entry name" value="MFS_SLC17"/>
    <property type="match status" value="1"/>
</dbReference>
<evidence type="ECO:0000259" key="7">
    <source>
        <dbReference type="PROSITE" id="PS50850"/>
    </source>
</evidence>
<evidence type="ECO:0000256" key="1">
    <source>
        <dbReference type="ARBA" id="ARBA00004141"/>
    </source>
</evidence>
<keyword evidence="8" id="KW-1185">Reference proteome</keyword>
<dbReference type="Pfam" id="PF07690">
    <property type="entry name" value="MFS_1"/>
    <property type="match status" value="1"/>
</dbReference>
<feature type="transmembrane region" description="Helical" evidence="6">
    <location>
        <begin position="320"/>
        <end position="337"/>
    </location>
</feature>
<feature type="transmembrane region" description="Helical" evidence="6">
    <location>
        <begin position="37"/>
        <end position="64"/>
    </location>
</feature>
<dbReference type="PANTHER" id="PTHR11662">
    <property type="entry name" value="SOLUTE CARRIER FAMILY 17"/>
    <property type="match status" value="1"/>
</dbReference>
<dbReference type="GeneID" id="100367078"/>
<feature type="transmembrane region" description="Helical" evidence="6">
    <location>
        <begin position="451"/>
        <end position="470"/>
    </location>
</feature>
<evidence type="ECO:0000256" key="6">
    <source>
        <dbReference type="SAM" id="Phobius"/>
    </source>
</evidence>
<keyword evidence="4 6" id="KW-0472">Membrane</keyword>
<evidence type="ECO:0000256" key="5">
    <source>
        <dbReference type="SAM" id="MobiDB-lite"/>
    </source>
</evidence>
<evidence type="ECO:0000256" key="3">
    <source>
        <dbReference type="ARBA" id="ARBA00022989"/>
    </source>
</evidence>
<evidence type="ECO:0000256" key="4">
    <source>
        <dbReference type="ARBA" id="ARBA00023136"/>
    </source>
</evidence>
<dbReference type="PANTHER" id="PTHR11662:SF399">
    <property type="entry name" value="FI19708P1-RELATED"/>
    <property type="match status" value="1"/>
</dbReference>
<dbReference type="SUPFAM" id="SSF103473">
    <property type="entry name" value="MFS general substrate transporter"/>
    <property type="match status" value="1"/>
</dbReference>
<name>A0ABM0GU96_SACKO</name>
<feature type="region of interest" description="Disordered" evidence="5">
    <location>
        <begin position="1"/>
        <end position="21"/>
    </location>
</feature>
<feature type="transmembrane region" description="Helical" evidence="6">
    <location>
        <begin position="416"/>
        <end position="436"/>
    </location>
</feature>
<sequence length="518" mass="57228">MDIKDEVTPIMKSNSDHESEELDGVPKVPGCLSCRQVLALLGFLGFLNVYCLRVNLSVALVAMVNNTATHPHISNECPVSNTTKHDKVGEFQWDQRMQGIILGSFFYGYILTQVPGGYLGLRYSGKKMFGFGVLCTSVLTLVTPIAAKTSVWLLIAVRVLEGIGEGVTFPAMHALWGKWAPPLERSRLAAFTYAGAQLGTVVSLPISGLLCDSDFLGGWPSVFYVFGLFGCLWFVLWMALVYETPSDHPRISTEERNYIKRSIGNEKLMKDVPWCSIMTSTPVLAITLSHIANNWGFYTLLTCLPTYMKQILGFDLSENGFLSAIPYLMLWLVQITGGRTADFFIERKLLNTTSTRKLMNTLGMMLPAIFIVLTGYIGCNNVLAVLCLTLAVSTGGLNMSGFNINHLDIAPQYSGILMGITNMFATIPGFVGPLIVGELTNEQETRHQWQIVFYICAGVYVMGMTTFLFLGTGVQQPWANAVPQVVHHDNESESEDEVKVNSYVKYADDEEPLHTAVN</sequence>
<dbReference type="Gene3D" id="1.20.1250.20">
    <property type="entry name" value="MFS general substrate transporter like domains"/>
    <property type="match status" value="2"/>
</dbReference>
<feature type="domain" description="Major facilitator superfamily (MFS) profile" evidence="7">
    <location>
        <begin position="37"/>
        <end position="475"/>
    </location>
</feature>
<accession>A0ABM0GU96</accession>
<dbReference type="InterPro" id="IPR011701">
    <property type="entry name" value="MFS"/>
</dbReference>
<feature type="transmembrane region" description="Helical" evidence="6">
    <location>
        <begin position="358"/>
        <end position="377"/>
    </location>
</feature>
<feature type="transmembrane region" description="Helical" evidence="6">
    <location>
        <begin position="272"/>
        <end position="292"/>
    </location>
</feature>
<evidence type="ECO:0000313" key="9">
    <source>
        <dbReference type="RefSeq" id="XP_002737486.1"/>
    </source>
</evidence>
<feature type="transmembrane region" description="Helical" evidence="6">
    <location>
        <begin position="188"/>
        <end position="210"/>
    </location>
</feature>
<dbReference type="RefSeq" id="XP_002737486.1">
    <property type="nucleotide sequence ID" value="XM_002737440.2"/>
</dbReference>
<protein>
    <submittedName>
        <fullName evidence="9">Sialin-like isoform X1</fullName>
    </submittedName>
</protein>
<reference evidence="9" key="1">
    <citation type="submission" date="2025-08" db="UniProtKB">
        <authorList>
            <consortium name="RefSeq"/>
        </authorList>
    </citation>
    <scope>IDENTIFICATION</scope>
    <source>
        <tissue evidence="9">Testes</tissue>
    </source>
</reference>
<evidence type="ECO:0000256" key="2">
    <source>
        <dbReference type="ARBA" id="ARBA00022692"/>
    </source>
</evidence>
<dbReference type="PROSITE" id="PS50850">
    <property type="entry name" value="MFS"/>
    <property type="match status" value="1"/>
</dbReference>
<dbReference type="InterPro" id="IPR036259">
    <property type="entry name" value="MFS_trans_sf"/>
</dbReference>
<keyword evidence="3 6" id="KW-1133">Transmembrane helix</keyword>
<keyword evidence="2 6" id="KW-0812">Transmembrane</keyword>
<feature type="transmembrane region" description="Helical" evidence="6">
    <location>
        <begin position="222"/>
        <end position="242"/>
    </location>
</feature>
<organism evidence="8 9">
    <name type="scientific">Saccoglossus kowalevskii</name>
    <name type="common">Acorn worm</name>
    <dbReference type="NCBI Taxonomy" id="10224"/>
    <lineage>
        <taxon>Eukaryota</taxon>
        <taxon>Metazoa</taxon>
        <taxon>Hemichordata</taxon>
        <taxon>Enteropneusta</taxon>
        <taxon>Harrimaniidae</taxon>
        <taxon>Saccoglossus</taxon>
    </lineage>
</organism>
<dbReference type="Proteomes" id="UP000694865">
    <property type="component" value="Unplaced"/>
</dbReference>
<feature type="transmembrane region" description="Helical" evidence="6">
    <location>
        <begin position="128"/>
        <end position="147"/>
    </location>
</feature>
<evidence type="ECO:0000313" key="8">
    <source>
        <dbReference type="Proteomes" id="UP000694865"/>
    </source>
</evidence>